<evidence type="ECO:0000256" key="7">
    <source>
        <dbReference type="SAM" id="Phobius"/>
    </source>
</evidence>
<feature type="transmembrane region" description="Helical" evidence="7">
    <location>
        <begin position="302"/>
        <end position="328"/>
    </location>
</feature>
<feature type="transmembrane region" description="Helical" evidence="7">
    <location>
        <begin position="425"/>
        <end position="448"/>
    </location>
</feature>
<dbReference type="STRING" id="84698.SAMN04488528_101185"/>
<keyword evidence="5 7" id="KW-0472">Membrane</keyword>
<feature type="transmembrane region" description="Helical" evidence="7">
    <location>
        <begin position="764"/>
        <end position="786"/>
    </location>
</feature>
<organism evidence="10 11">
    <name type="scientific">Clostridium frigidicarnis</name>
    <dbReference type="NCBI Taxonomy" id="84698"/>
    <lineage>
        <taxon>Bacteria</taxon>
        <taxon>Bacillati</taxon>
        <taxon>Bacillota</taxon>
        <taxon>Clostridia</taxon>
        <taxon>Eubacteriales</taxon>
        <taxon>Clostridiaceae</taxon>
        <taxon>Clostridium</taxon>
    </lineage>
</organism>
<feature type="transmembrane region" description="Helical" evidence="7">
    <location>
        <begin position="247"/>
        <end position="270"/>
    </location>
</feature>
<feature type="domain" description="ABC3 transporter permease C-terminal" evidence="8">
    <location>
        <begin position="720"/>
        <end position="836"/>
    </location>
</feature>
<reference evidence="10 11" key="1">
    <citation type="submission" date="2016-10" db="EMBL/GenBank/DDBJ databases">
        <authorList>
            <person name="de Groot N.N."/>
        </authorList>
    </citation>
    <scope>NUCLEOTIDE SEQUENCE [LARGE SCALE GENOMIC DNA]</scope>
    <source>
        <strain evidence="10 11">DSM 12271</strain>
    </source>
</reference>
<evidence type="ECO:0000256" key="3">
    <source>
        <dbReference type="ARBA" id="ARBA00022692"/>
    </source>
</evidence>
<dbReference type="RefSeq" id="WP_090040724.1">
    <property type="nucleotide sequence ID" value="NZ_FOKI01000011.1"/>
</dbReference>
<protein>
    <submittedName>
        <fullName evidence="10">Putative ABC transport system permease protein</fullName>
    </submittedName>
</protein>
<evidence type="ECO:0000256" key="2">
    <source>
        <dbReference type="ARBA" id="ARBA00022475"/>
    </source>
</evidence>
<evidence type="ECO:0000256" key="6">
    <source>
        <dbReference type="ARBA" id="ARBA00038076"/>
    </source>
</evidence>
<accession>A0A1I0Y8N3</accession>
<dbReference type="Pfam" id="PF12704">
    <property type="entry name" value="MacB_PCD"/>
    <property type="match status" value="1"/>
</dbReference>
<dbReference type="PANTHER" id="PTHR30572">
    <property type="entry name" value="MEMBRANE COMPONENT OF TRANSPORTER-RELATED"/>
    <property type="match status" value="1"/>
</dbReference>
<name>A0A1I0Y8N3_9CLOT</name>
<keyword evidence="4 7" id="KW-1133">Transmembrane helix</keyword>
<dbReference type="EMBL" id="FOKI01000011">
    <property type="protein sequence ID" value="SFB09157.1"/>
    <property type="molecule type" value="Genomic_DNA"/>
</dbReference>
<dbReference type="InterPro" id="IPR050250">
    <property type="entry name" value="Macrolide_Exporter_MacB"/>
</dbReference>
<keyword evidence="3 7" id="KW-0812">Transmembrane</keyword>
<proteinExistence type="inferred from homology"/>
<dbReference type="InterPro" id="IPR003838">
    <property type="entry name" value="ABC3_permease_C"/>
</dbReference>
<evidence type="ECO:0000259" key="9">
    <source>
        <dbReference type="Pfam" id="PF12704"/>
    </source>
</evidence>
<keyword evidence="2" id="KW-1003">Cell membrane</keyword>
<dbReference type="GO" id="GO:0022857">
    <property type="term" value="F:transmembrane transporter activity"/>
    <property type="evidence" value="ECO:0007669"/>
    <property type="project" value="TreeGrafter"/>
</dbReference>
<comment type="similarity">
    <text evidence="6">Belongs to the ABC-4 integral membrane protein family.</text>
</comment>
<evidence type="ECO:0000259" key="8">
    <source>
        <dbReference type="Pfam" id="PF02687"/>
    </source>
</evidence>
<evidence type="ECO:0000313" key="11">
    <source>
        <dbReference type="Proteomes" id="UP000198619"/>
    </source>
</evidence>
<dbReference type="GO" id="GO:0005886">
    <property type="term" value="C:plasma membrane"/>
    <property type="evidence" value="ECO:0007669"/>
    <property type="project" value="UniProtKB-SubCell"/>
</dbReference>
<evidence type="ECO:0000256" key="1">
    <source>
        <dbReference type="ARBA" id="ARBA00004651"/>
    </source>
</evidence>
<feature type="domain" description="ABC3 transporter permease C-terminal" evidence="8">
    <location>
        <begin position="253"/>
        <end position="378"/>
    </location>
</feature>
<evidence type="ECO:0000256" key="5">
    <source>
        <dbReference type="ARBA" id="ARBA00023136"/>
    </source>
</evidence>
<dbReference type="AlphaFoldDB" id="A0A1I0Y8N3"/>
<sequence>MLKSYTDLTGRYLKDNKKRTIFTIIGIILSVALLTAIFSFFPSIEKSGIEGVKGESGSWHVSYSKLNDNLINKINASPKVKDVGYLEKGAYTHIKNDTRVSLSYCSEDIKKLLPIKIKEGNFPVNEDEIAIEEWVLRMFEDKKSIGDTIKLNVGEDESNPKYQEFKLVGILKNGKETQENKIALTLGFKKLIDYSKSTAYISLKHIGSLTENVEELVSIGENGGVRTNYKLLTYDGSIKDDNSIRRMAPIVLTVVFIVIIATIAIIYNAFNISVVQRTKEIGLLRTLGATPKQIKKIIKKEALIISIISIPLGIIFGLIALFVVFAIFNFMPGDKLIAGFDLQIDISYVALGLSLIVSIITIYISVVLPGRNASKISPLLAINSRNFIAKENIKKNTGKILKKFTKFSVVMAYKNLKRNKKRYRATVFSIIISIVLTIIFTTFVRIALLNVPINESLDNKVDVEVNIDSQSKYDRKDLMNKIKSIDGVNKTVLDYHDDKGKTIISKDKLNKKLLKQYEDQDNYNNISCDYNGKDSLIAESALKVYDEDTLKMCEEYVEDGKIDFHKMEEENGVFVVNNGNVFIDDKNKVKGDITNLQIGDEIYIPKKSLGHDVNLKNVGSDVVKLKVLGIFKDQPFNMSQAFGPRIIMAPKTGELIDEYLNYIKGVKVFFEDSKKESEVISSIDNLILDLGIDAKVISKADTGKSKQALILQIKILMYGFVIVIALIGIVNIINTINTSLNLRRKEFAALVSIGMTSKSINKMILLEGSFYGIISSIWGCIIGGILSKLLINISNTFANTVFKVPFDSMIAASLIAIISATIATIPAIRKLRKMNIIETLKEE</sequence>
<gene>
    <name evidence="10" type="ORF">SAMN04488528_101185</name>
</gene>
<feature type="transmembrane region" description="Helical" evidence="7">
    <location>
        <begin position="806"/>
        <end position="828"/>
    </location>
</feature>
<evidence type="ECO:0000256" key="4">
    <source>
        <dbReference type="ARBA" id="ARBA00022989"/>
    </source>
</evidence>
<dbReference type="InterPro" id="IPR025857">
    <property type="entry name" value="MacB_PCD"/>
</dbReference>
<feature type="transmembrane region" description="Helical" evidence="7">
    <location>
        <begin position="21"/>
        <end position="41"/>
    </location>
</feature>
<comment type="subcellular location">
    <subcellularLocation>
        <location evidence="1">Cell membrane</location>
        <topology evidence="1">Multi-pass membrane protein</topology>
    </subcellularLocation>
</comment>
<feature type="transmembrane region" description="Helical" evidence="7">
    <location>
        <begin position="348"/>
        <end position="368"/>
    </location>
</feature>
<feature type="domain" description="MacB-like periplasmic core" evidence="9">
    <location>
        <begin position="20"/>
        <end position="181"/>
    </location>
</feature>
<evidence type="ECO:0000313" key="10">
    <source>
        <dbReference type="EMBL" id="SFB09157.1"/>
    </source>
</evidence>
<dbReference type="Proteomes" id="UP000198619">
    <property type="component" value="Unassembled WGS sequence"/>
</dbReference>
<keyword evidence="11" id="KW-1185">Reference proteome</keyword>
<dbReference type="OrthoDB" id="9793166at2"/>
<dbReference type="Pfam" id="PF02687">
    <property type="entry name" value="FtsX"/>
    <property type="match status" value="2"/>
</dbReference>
<dbReference type="PANTHER" id="PTHR30572:SF4">
    <property type="entry name" value="ABC TRANSPORTER PERMEASE YTRF"/>
    <property type="match status" value="1"/>
</dbReference>
<feature type="transmembrane region" description="Helical" evidence="7">
    <location>
        <begin position="715"/>
        <end position="736"/>
    </location>
</feature>